<dbReference type="Proteomes" id="UP000663873">
    <property type="component" value="Unassembled WGS sequence"/>
</dbReference>
<name>A0A821UUV9_9BILA</name>
<evidence type="ECO:0000313" key="1">
    <source>
        <dbReference type="EMBL" id="CAF4896791.1"/>
    </source>
</evidence>
<gene>
    <name evidence="1" type="ORF">UJA718_LOCUS45327</name>
</gene>
<sequence>ANFFSQVIKKLPNVVHQCPEEAFILFIEFIKIGIQLHEQGTLKSISTFTVSG</sequence>
<dbReference type="AlphaFoldDB" id="A0A821UUV9"/>
<evidence type="ECO:0000313" key="2">
    <source>
        <dbReference type="Proteomes" id="UP000663873"/>
    </source>
</evidence>
<dbReference type="EMBL" id="CAJOBP010075362">
    <property type="protein sequence ID" value="CAF4896791.1"/>
    <property type="molecule type" value="Genomic_DNA"/>
</dbReference>
<proteinExistence type="predicted"/>
<organism evidence="1 2">
    <name type="scientific">Rotaria socialis</name>
    <dbReference type="NCBI Taxonomy" id="392032"/>
    <lineage>
        <taxon>Eukaryota</taxon>
        <taxon>Metazoa</taxon>
        <taxon>Spiralia</taxon>
        <taxon>Gnathifera</taxon>
        <taxon>Rotifera</taxon>
        <taxon>Eurotatoria</taxon>
        <taxon>Bdelloidea</taxon>
        <taxon>Philodinida</taxon>
        <taxon>Philodinidae</taxon>
        <taxon>Rotaria</taxon>
    </lineage>
</organism>
<reference evidence="1" key="1">
    <citation type="submission" date="2021-02" db="EMBL/GenBank/DDBJ databases">
        <authorList>
            <person name="Nowell W R."/>
        </authorList>
    </citation>
    <scope>NUCLEOTIDE SEQUENCE</scope>
</reference>
<feature type="non-terminal residue" evidence="1">
    <location>
        <position position="1"/>
    </location>
</feature>
<protein>
    <submittedName>
        <fullName evidence="1">Uncharacterized protein</fullName>
    </submittedName>
</protein>
<keyword evidence="2" id="KW-1185">Reference proteome</keyword>
<comment type="caution">
    <text evidence="1">The sequence shown here is derived from an EMBL/GenBank/DDBJ whole genome shotgun (WGS) entry which is preliminary data.</text>
</comment>
<accession>A0A821UUV9</accession>